<sequence>MAINKSLEMVLMFVLVGLIAACGNAVGYKVPLIDSVLGTLVIAAIATVGYLISKIPGLHKLPLIFWVSVAAVFAATPLFPLHEQVLALTGKVQFLAVCTPVLALAGLSIGKDIHMFKKISWRIVPVALAVFSGTFLFAAIIAEFSLRWGGSI</sequence>
<comment type="caution">
    <text evidence="2">The sequence shown here is derived from an EMBL/GenBank/DDBJ whole genome shotgun (WGS) entry which is preliminary data.</text>
</comment>
<evidence type="ECO:0000313" key="2">
    <source>
        <dbReference type="EMBL" id="MEN3929826.1"/>
    </source>
</evidence>
<feature type="transmembrane region" description="Helical" evidence="1">
    <location>
        <begin position="119"/>
        <end position="142"/>
    </location>
</feature>
<dbReference type="EMBL" id="JBBYXI010000001">
    <property type="protein sequence ID" value="MEN3929826.1"/>
    <property type="molecule type" value="Genomic_DNA"/>
</dbReference>
<feature type="transmembrane region" description="Helical" evidence="1">
    <location>
        <begin position="61"/>
        <end position="79"/>
    </location>
</feature>
<keyword evidence="1" id="KW-0812">Transmembrane</keyword>
<feature type="transmembrane region" description="Helical" evidence="1">
    <location>
        <begin position="35"/>
        <end position="52"/>
    </location>
</feature>
<dbReference type="RefSeq" id="WP_346335808.1">
    <property type="nucleotide sequence ID" value="NZ_JBBYXI010000001.1"/>
</dbReference>
<keyword evidence="1" id="KW-0472">Membrane</keyword>
<evidence type="ECO:0000256" key="1">
    <source>
        <dbReference type="SAM" id="Phobius"/>
    </source>
</evidence>
<evidence type="ECO:0000313" key="3">
    <source>
        <dbReference type="Proteomes" id="UP001418637"/>
    </source>
</evidence>
<protein>
    <submittedName>
        <fullName evidence="2">Uncharacterized protein</fullName>
    </submittedName>
</protein>
<name>A0ABV0BI75_9HYPH</name>
<dbReference type="PROSITE" id="PS51257">
    <property type="entry name" value="PROKAR_LIPOPROTEIN"/>
    <property type="match status" value="1"/>
</dbReference>
<organism evidence="2 3">
    <name type="scientific">Hohaiivirga grylli</name>
    <dbReference type="NCBI Taxonomy" id="3133970"/>
    <lineage>
        <taxon>Bacteria</taxon>
        <taxon>Pseudomonadati</taxon>
        <taxon>Pseudomonadota</taxon>
        <taxon>Alphaproteobacteria</taxon>
        <taxon>Hyphomicrobiales</taxon>
        <taxon>Methylobacteriaceae</taxon>
        <taxon>Hohaiivirga</taxon>
    </lineage>
</organism>
<feature type="transmembrane region" description="Helical" evidence="1">
    <location>
        <begin position="85"/>
        <end position="107"/>
    </location>
</feature>
<dbReference type="Proteomes" id="UP001418637">
    <property type="component" value="Unassembled WGS sequence"/>
</dbReference>
<reference evidence="2 3" key="1">
    <citation type="submission" date="2024-04" db="EMBL/GenBank/DDBJ databases">
        <title>A novel species isolated from cricket.</title>
        <authorList>
            <person name="Wang H.-C."/>
        </authorList>
    </citation>
    <scope>NUCLEOTIDE SEQUENCE [LARGE SCALE GENOMIC DNA]</scope>
    <source>
        <strain evidence="2 3">WL0021</strain>
    </source>
</reference>
<keyword evidence="3" id="KW-1185">Reference proteome</keyword>
<proteinExistence type="predicted"/>
<accession>A0ABV0BI75</accession>
<keyword evidence="1" id="KW-1133">Transmembrane helix</keyword>
<gene>
    <name evidence="2" type="ORF">WJT86_01965</name>
</gene>